<dbReference type="EMBL" id="JAEPRD010000121">
    <property type="protein sequence ID" value="KAG2197827.1"/>
    <property type="molecule type" value="Genomic_DNA"/>
</dbReference>
<organism evidence="8 9">
    <name type="scientific">Mucor saturninus</name>
    <dbReference type="NCBI Taxonomy" id="64648"/>
    <lineage>
        <taxon>Eukaryota</taxon>
        <taxon>Fungi</taxon>
        <taxon>Fungi incertae sedis</taxon>
        <taxon>Mucoromycota</taxon>
        <taxon>Mucoromycotina</taxon>
        <taxon>Mucoromycetes</taxon>
        <taxon>Mucorales</taxon>
        <taxon>Mucorineae</taxon>
        <taxon>Mucoraceae</taxon>
        <taxon>Mucor</taxon>
    </lineage>
</organism>
<dbReference type="InterPro" id="IPR043519">
    <property type="entry name" value="NT_sf"/>
</dbReference>
<evidence type="ECO:0000256" key="6">
    <source>
        <dbReference type="ARBA" id="ARBA00022842"/>
    </source>
</evidence>
<name>A0A8H7UXL7_9FUNG</name>
<dbReference type="InterPro" id="IPR002058">
    <property type="entry name" value="PAP_assoc"/>
</dbReference>
<evidence type="ECO:0000313" key="9">
    <source>
        <dbReference type="Proteomes" id="UP000603453"/>
    </source>
</evidence>
<keyword evidence="5" id="KW-0479">Metal-binding</keyword>
<sequence length="591" mass="68424">MDLKHPRSKDEKMFRRTLLDDYGNFRRLLHDKNLTVQRLPWQPYVIHQHHWNQHDLFDLVKQLKAFPELGANLAIEKFDYKKYIADSRYTKKLFADLVQLDGNPLLYVFFPRSYNKCSLTAELSLLEKPSPLAEAARDRIVDYVRSIFRKHWPCHYMKFIPFGSHMYGVSFFNSPLNICIELDEPDLSRLLTSKDPYREHIDEPYCTDVAIDIFYRHGGDKFHFSEDIGSVRTKLENTNIEYNFNNGIFTESTNLIGHYLTLDPRVQPFLYAIKVFGRGRNIFASQISNGVRYYGYVIMALAYLSQLDTPVVPNLQHINHNRNDDECYIPDCSSNRPFWDTVIYGSERVGIAARYHNCVSYDNTQPHTPYFVQQNPDTGKLYWHSKNESSVGELLIDFFYYYGYEFDYDKYAVSLKFGGKTAIKSVWKQNDIAIEDPFMVKSNIAAGAVGERFRDVLRGAFTVLHSGICFEILYKKIAEIVKYDSLCGIDGNRPLYKPMKRWKPHGTSKACVLIGLPKTDVLHCYCDRIMNLFSTHGKISSMVDLDGSTKQIIFTSDTGDAMDIVLPSTFVLDNGLVHLVELYECVFIDPV</sequence>
<dbReference type="PANTHER" id="PTHR12271:SF66">
    <property type="entry name" value="TERMINAL URIDYLYLTRANSFERASE TAILOR"/>
    <property type="match status" value="1"/>
</dbReference>
<comment type="cofactor">
    <cofactor evidence="2">
        <name>Mg(2+)</name>
        <dbReference type="ChEBI" id="CHEBI:18420"/>
    </cofactor>
</comment>
<dbReference type="SUPFAM" id="SSF81631">
    <property type="entry name" value="PAP/OAS1 substrate-binding domain"/>
    <property type="match status" value="1"/>
</dbReference>
<proteinExistence type="inferred from homology"/>
<evidence type="ECO:0000259" key="7">
    <source>
        <dbReference type="Pfam" id="PF03828"/>
    </source>
</evidence>
<evidence type="ECO:0000313" key="8">
    <source>
        <dbReference type="EMBL" id="KAG2197827.1"/>
    </source>
</evidence>
<dbReference type="GO" id="GO:0031123">
    <property type="term" value="P:RNA 3'-end processing"/>
    <property type="evidence" value="ECO:0007669"/>
    <property type="project" value="TreeGrafter"/>
</dbReference>
<protein>
    <recommendedName>
        <fullName evidence="7">PAP-associated domain-containing protein</fullName>
    </recommendedName>
</protein>
<dbReference type="GO" id="GO:0050265">
    <property type="term" value="F:RNA uridylyltransferase activity"/>
    <property type="evidence" value="ECO:0007669"/>
    <property type="project" value="TreeGrafter"/>
</dbReference>
<evidence type="ECO:0000256" key="4">
    <source>
        <dbReference type="ARBA" id="ARBA00022679"/>
    </source>
</evidence>
<comment type="caution">
    <text evidence="8">The sequence shown here is derived from an EMBL/GenBank/DDBJ whole genome shotgun (WGS) entry which is preliminary data.</text>
</comment>
<evidence type="ECO:0000256" key="2">
    <source>
        <dbReference type="ARBA" id="ARBA00001946"/>
    </source>
</evidence>
<dbReference type="Gene3D" id="1.10.1410.10">
    <property type="match status" value="1"/>
</dbReference>
<dbReference type="GO" id="GO:0046872">
    <property type="term" value="F:metal ion binding"/>
    <property type="evidence" value="ECO:0007669"/>
    <property type="project" value="UniProtKB-KW"/>
</dbReference>
<reference evidence="8" key="1">
    <citation type="submission" date="2020-12" db="EMBL/GenBank/DDBJ databases">
        <title>Metabolic potential, ecology and presence of endohyphal bacteria is reflected in genomic diversity of Mucoromycotina.</title>
        <authorList>
            <person name="Muszewska A."/>
            <person name="Okrasinska A."/>
            <person name="Steczkiewicz K."/>
            <person name="Drgas O."/>
            <person name="Orlowska M."/>
            <person name="Perlinska-Lenart U."/>
            <person name="Aleksandrzak-Piekarczyk T."/>
            <person name="Szatraj K."/>
            <person name="Zielenkiewicz U."/>
            <person name="Pilsyk S."/>
            <person name="Malc E."/>
            <person name="Mieczkowski P."/>
            <person name="Kruszewska J.S."/>
            <person name="Biernat P."/>
            <person name="Pawlowska J."/>
        </authorList>
    </citation>
    <scope>NUCLEOTIDE SEQUENCE</scope>
    <source>
        <strain evidence="8">WA0000017839</strain>
    </source>
</reference>
<dbReference type="Pfam" id="PF03828">
    <property type="entry name" value="PAP_assoc"/>
    <property type="match status" value="1"/>
</dbReference>
<gene>
    <name evidence="8" type="ORF">INT47_009708</name>
</gene>
<dbReference type="SUPFAM" id="SSF81301">
    <property type="entry name" value="Nucleotidyltransferase"/>
    <property type="match status" value="1"/>
</dbReference>
<comment type="cofactor">
    <cofactor evidence="1">
        <name>Mn(2+)</name>
        <dbReference type="ChEBI" id="CHEBI:29035"/>
    </cofactor>
</comment>
<dbReference type="PANTHER" id="PTHR12271">
    <property type="entry name" value="POLY A POLYMERASE CID PAP -RELATED"/>
    <property type="match status" value="1"/>
</dbReference>
<feature type="domain" description="PAP-associated" evidence="7">
    <location>
        <begin position="390"/>
        <end position="438"/>
    </location>
</feature>
<keyword evidence="6" id="KW-0460">Magnesium</keyword>
<keyword evidence="4" id="KW-0808">Transferase</keyword>
<dbReference type="OrthoDB" id="2274644at2759"/>
<evidence type="ECO:0000256" key="3">
    <source>
        <dbReference type="ARBA" id="ARBA00008593"/>
    </source>
</evidence>
<dbReference type="AlphaFoldDB" id="A0A8H7UXL7"/>
<accession>A0A8H7UXL7</accession>
<comment type="similarity">
    <text evidence="3">Belongs to the DNA polymerase type-B-like family.</text>
</comment>
<evidence type="ECO:0000256" key="1">
    <source>
        <dbReference type="ARBA" id="ARBA00001936"/>
    </source>
</evidence>
<dbReference type="Proteomes" id="UP000603453">
    <property type="component" value="Unassembled WGS sequence"/>
</dbReference>
<keyword evidence="9" id="KW-1185">Reference proteome</keyword>
<evidence type="ECO:0000256" key="5">
    <source>
        <dbReference type="ARBA" id="ARBA00022723"/>
    </source>
</evidence>